<evidence type="ECO:0000313" key="1">
    <source>
        <dbReference type="EMBL" id="WUQ17089.1"/>
    </source>
</evidence>
<name>A0ABZ1TML6_STRVG</name>
<gene>
    <name evidence="1" type="ORF">OG517_39945</name>
</gene>
<reference evidence="1" key="1">
    <citation type="submission" date="2022-10" db="EMBL/GenBank/DDBJ databases">
        <title>The complete genomes of actinobacterial strains from the NBC collection.</title>
        <authorList>
            <person name="Joergensen T.S."/>
            <person name="Alvarez Arevalo M."/>
            <person name="Sterndorff E.B."/>
            <person name="Faurdal D."/>
            <person name="Vuksanovic O."/>
            <person name="Mourched A.-S."/>
            <person name="Charusanti P."/>
            <person name="Shaw S."/>
            <person name="Blin K."/>
            <person name="Weber T."/>
        </authorList>
    </citation>
    <scope>NUCLEOTIDE SEQUENCE</scope>
    <source>
        <strain evidence="1">NBC_00248</strain>
    </source>
</reference>
<dbReference type="Proteomes" id="UP001432039">
    <property type="component" value="Chromosome"/>
</dbReference>
<evidence type="ECO:0008006" key="3">
    <source>
        <dbReference type="Google" id="ProtNLM"/>
    </source>
</evidence>
<protein>
    <recommendedName>
        <fullName evidence="3">Transposase</fullName>
    </recommendedName>
</protein>
<dbReference type="RefSeq" id="WP_328965320.1">
    <property type="nucleotide sequence ID" value="NZ_CP108090.1"/>
</dbReference>
<sequence length="59" mass="6776">MATYCLRLPDQDLTDHLTELIAHTLDPAHPRWGRLWTSPDLTRCSAPLRKHLLDAGTQR</sequence>
<keyword evidence="2" id="KW-1185">Reference proteome</keyword>
<proteinExistence type="predicted"/>
<dbReference type="EMBL" id="CP108090">
    <property type="protein sequence ID" value="WUQ17089.1"/>
    <property type="molecule type" value="Genomic_DNA"/>
</dbReference>
<organism evidence="1 2">
    <name type="scientific">Streptomyces virginiae</name>
    <name type="common">Streptomyces cinnamonensis</name>
    <dbReference type="NCBI Taxonomy" id="1961"/>
    <lineage>
        <taxon>Bacteria</taxon>
        <taxon>Bacillati</taxon>
        <taxon>Actinomycetota</taxon>
        <taxon>Actinomycetes</taxon>
        <taxon>Kitasatosporales</taxon>
        <taxon>Streptomycetaceae</taxon>
        <taxon>Streptomyces</taxon>
    </lineage>
</organism>
<evidence type="ECO:0000313" key="2">
    <source>
        <dbReference type="Proteomes" id="UP001432039"/>
    </source>
</evidence>
<accession>A0ABZ1TML6</accession>